<dbReference type="CDD" id="cd00093">
    <property type="entry name" value="HTH_XRE"/>
    <property type="match status" value="1"/>
</dbReference>
<dbReference type="InterPro" id="IPR010982">
    <property type="entry name" value="Lambda_DNA-bd_dom_sf"/>
</dbReference>
<dbReference type="eggNOG" id="COG1396">
    <property type="taxonomic scope" value="Bacteria"/>
</dbReference>
<dbReference type="SMART" id="SM00530">
    <property type="entry name" value="HTH_XRE"/>
    <property type="match status" value="1"/>
</dbReference>
<accession>F5J1J5</accession>
<proteinExistence type="predicted"/>
<keyword evidence="4" id="KW-1185">Reference proteome</keyword>
<comment type="caution">
    <text evidence="3">The sequence shown here is derived from an EMBL/GenBank/DDBJ whole genome shotgun (WGS) entry which is preliminary data.</text>
</comment>
<evidence type="ECO:0000313" key="4">
    <source>
        <dbReference type="Proteomes" id="UP000004913"/>
    </source>
</evidence>
<dbReference type="AlphaFoldDB" id="F5J1J5"/>
<evidence type="ECO:0000313" key="3">
    <source>
        <dbReference type="EMBL" id="EGK00569.1"/>
    </source>
</evidence>
<dbReference type="STRING" id="742766.HMPREF9455_03212"/>
<sequence length="158" mass="18376">MSEVAGKEKKIHQGKNVRFARELKGLFQQDLADKLNKQQSDISRIENQEIIDDELLNQIALALEIPVDFLKNFKPESLISQLTINAQTVSFKDKAVASVGHDVIYNFPIEEVAKMNKELLEMQKEHYEKEMQLLAEKFELEKENALLKQKFEFLKNKK</sequence>
<dbReference type="InterPro" id="IPR001387">
    <property type="entry name" value="Cro/C1-type_HTH"/>
</dbReference>
<gene>
    <name evidence="3" type="ORF">HMPREF9455_03212</name>
</gene>
<evidence type="ECO:0000256" key="1">
    <source>
        <dbReference type="SAM" id="Coils"/>
    </source>
</evidence>
<dbReference type="OrthoDB" id="999653at2"/>
<reference evidence="3 4" key="1">
    <citation type="submission" date="2011-04" db="EMBL/GenBank/DDBJ databases">
        <title>The Genome Sequence of Dysgonomonas gadei ATCC BAA-286.</title>
        <authorList>
            <consortium name="The Broad Institute Genome Sequencing Platform"/>
            <person name="Earl A."/>
            <person name="Ward D."/>
            <person name="Feldgarden M."/>
            <person name="Gevers D."/>
            <person name="Pudlo N."/>
            <person name="Martens E."/>
            <person name="Allen-Vercoe E."/>
            <person name="Young S.K."/>
            <person name="Zeng Q."/>
            <person name="Gargeya S."/>
            <person name="Fitzgerald M."/>
            <person name="Haas B."/>
            <person name="Abouelleil A."/>
            <person name="Alvarado L."/>
            <person name="Arachchi H.M."/>
            <person name="Berlin A."/>
            <person name="Brown A."/>
            <person name="Chapman S.B."/>
            <person name="Chen Z."/>
            <person name="Dunbar C."/>
            <person name="Freedman E."/>
            <person name="Gearin G."/>
            <person name="Gellesch M."/>
            <person name="Goldberg J."/>
            <person name="Griggs A."/>
            <person name="Gujja S."/>
            <person name="Heiman D."/>
            <person name="Howarth C."/>
            <person name="Larson L."/>
            <person name="Lui A."/>
            <person name="MacDonald P.J.P."/>
            <person name="Mehta T."/>
            <person name="Montmayeur A."/>
            <person name="Murphy C."/>
            <person name="Neiman D."/>
            <person name="Pearson M."/>
            <person name="Priest M."/>
            <person name="Roberts A."/>
            <person name="Saif S."/>
            <person name="Shea T."/>
            <person name="Shenoy N."/>
            <person name="Sisk P."/>
            <person name="Stolte C."/>
            <person name="Sykes S."/>
            <person name="Yandava C."/>
            <person name="Wortman J."/>
            <person name="Nusbaum C."/>
            <person name="Birren B."/>
        </authorList>
    </citation>
    <scope>NUCLEOTIDE SEQUENCE [LARGE SCALE GENOMIC DNA]</scope>
    <source>
        <strain evidence="3 4">ATCC BAA-286</strain>
    </source>
</reference>
<evidence type="ECO:0000259" key="2">
    <source>
        <dbReference type="PROSITE" id="PS50943"/>
    </source>
</evidence>
<organism evidence="3 4">
    <name type="scientific">Dysgonomonas gadei ATCC BAA-286</name>
    <dbReference type="NCBI Taxonomy" id="742766"/>
    <lineage>
        <taxon>Bacteria</taxon>
        <taxon>Pseudomonadati</taxon>
        <taxon>Bacteroidota</taxon>
        <taxon>Bacteroidia</taxon>
        <taxon>Bacteroidales</taxon>
        <taxon>Dysgonomonadaceae</taxon>
        <taxon>Dysgonomonas</taxon>
    </lineage>
</organism>
<dbReference type="Gene3D" id="1.10.260.40">
    <property type="entry name" value="lambda repressor-like DNA-binding domains"/>
    <property type="match status" value="1"/>
</dbReference>
<protein>
    <recommendedName>
        <fullName evidence="2">HTH cro/C1-type domain-containing protein</fullName>
    </recommendedName>
</protein>
<dbReference type="SUPFAM" id="SSF47413">
    <property type="entry name" value="lambda repressor-like DNA-binding domains"/>
    <property type="match status" value="1"/>
</dbReference>
<dbReference type="PROSITE" id="PS50943">
    <property type="entry name" value="HTH_CROC1"/>
    <property type="match status" value="1"/>
</dbReference>
<keyword evidence="1" id="KW-0175">Coiled coil</keyword>
<dbReference type="RefSeq" id="WP_006800745.1">
    <property type="nucleotide sequence ID" value="NZ_GL891987.1"/>
</dbReference>
<dbReference type="Proteomes" id="UP000004913">
    <property type="component" value="Unassembled WGS sequence"/>
</dbReference>
<dbReference type="Pfam" id="PF01381">
    <property type="entry name" value="HTH_3"/>
    <property type="match status" value="1"/>
</dbReference>
<dbReference type="HOGENOM" id="CLU_1666636_0_0_10"/>
<feature type="coiled-coil region" evidence="1">
    <location>
        <begin position="110"/>
        <end position="157"/>
    </location>
</feature>
<feature type="domain" description="HTH cro/C1-type" evidence="2">
    <location>
        <begin position="17"/>
        <end position="70"/>
    </location>
</feature>
<name>F5J1J5_9BACT</name>
<dbReference type="EMBL" id="ADLV01000036">
    <property type="protein sequence ID" value="EGK00569.1"/>
    <property type="molecule type" value="Genomic_DNA"/>
</dbReference>
<dbReference type="GO" id="GO:0003677">
    <property type="term" value="F:DNA binding"/>
    <property type="evidence" value="ECO:0007669"/>
    <property type="project" value="InterPro"/>
</dbReference>